<dbReference type="Proteomes" id="UP000264492">
    <property type="component" value="Unassembled WGS sequence"/>
</dbReference>
<evidence type="ECO:0000313" key="1">
    <source>
        <dbReference type="EMBL" id="RDZ26499.1"/>
    </source>
</evidence>
<dbReference type="EMBL" id="QTSU01000003">
    <property type="protein sequence ID" value="RDZ26499.1"/>
    <property type="molecule type" value="Genomic_DNA"/>
</dbReference>
<sequence>MAGSIAACLPIQLGEYLALVEWTARQVRPDKRGASTPCAPAVLRRIEPHSGRWAVRVKAIGSGYWRVVGDVEDLVERAANLGQRWLKGLGLAKALTYER</sequence>
<dbReference type="AlphaFoldDB" id="A0A371JXV3"/>
<organism evidence="1 2">
    <name type="scientific">Lysobacter silvisoli</name>
    <dbReference type="NCBI Taxonomy" id="2293254"/>
    <lineage>
        <taxon>Bacteria</taxon>
        <taxon>Pseudomonadati</taxon>
        <taxon>Pseudomonadota</taxon>
        <taxon>Gammaproteobacteria</taxon>
        <taxon>Lysobacterales</taxon>
        <taxon>Lysobacteraceae</taxon>
        <taxon>Lysobacter</taxon>
    </lineage>
</organism>
<comment type="caution">
    <text evidence="1">The sequence shown here is derived from an EMBL/GenBank/DDBJ whole genome shotgun (WGS) entry which is preliminary data.</text>
</comment>
<gene>
    <name evidence="1" type="ORF">DX914_16030</name>
</gene>
<reference evidence="1 2" key="1">
    <citation type="submission" date="2018-08" db="EMBL/GenBank/DDBJ databases">
        <title>Lysobacter sp. zong2l5, whole genome shotgun sequence.</title>
        <authorList>
            <person name="Zhang X."/>
            <person name="Feng G."/>
            <person name="Zhu H."/>
        </authorList>
    </citation>
    <scope>NUCLEOTIDE SEQUENCE [LARGE SCALE GENOMIC DNA]</scope>
    <source>
        <strain evidence="2">zong2l5</strain>
    </source>
</reference>
<evidence type="ECO:0000313" key="2">
    <source>
        <dbReference type="Proteomes" id="UP000264492"/>
    </source>
</evidence>
<proteinExistence type="predicted"/>
<name>A0A371JXV3_9GAMM</name>
<accession>A0A371JXV3</accession>
<protein>
    <submittedName>
        <fullName evidence="1">Uncharacterized protein</fullName>
    </submittedName>
</protein>
<keyword evidence="2" id="KW-1185">Reference proteome</keyword>